<protein>
    <submittedName>
        <fullName evidence="2">Recep_L_domain domain-containing protein</fullName>
    </submittedName>
</protein>
<sequence>MPFPFITLQYGERQRLRELSKPVEVYDLQLAVGNALNGLLPLQPAKNVFKVGIEEDNASAVDVYENDYDATHTVLTTDVVLIVERISITDLSYVMANTVSNMIYLKKTRKLSTVTNGLTVDILRLFGQHLTDLTLDGPLHDVKLYDILAIFTKLRCLIIENPYHGWVHDLLNADARNIKLLFYGEDNCFENIFSFIPADLLQLLNKNCKISVTCQNPCNETFQTQVERISAYLGPIFTINTTSVSLPFFMVELHYLANPDTPEASSRMLLTQFVSRALLEAQGLGNTSIQS</sequence>
<organism evidence="1 2">
    <name type="scientific">Panagrellus redivivus</name>
    <name type="common">Microworm</name>
    <dbReference type="NCBI Taxonomy" id="6233"/>
    <lineage>
        <taxon>Eukaryota</taxon>
        <taxon>Metazoa</taxon>
        <taxon>Ecdysozoa</taxon>
        <taxon>Nematoda</taxon>
        <taxon>Chromadorea</taxon>
        <taxon>Rhabditida</taxon>
        <taxon>Tylenchina</taxon>
        <taxon>Panagrolaimomorpha</taxon>
        <taxon>Panagrolaimoidea</taxon>
        <taxon>Panagrolaimidae</taxon>
        <taxon>Panagrellus</taxon>
    </lineage>
</organism>
<dbReference type="AlphaFoldDB" id="A0A7E4W3F4"/>
<dbReference type="WBParaSite" id="Pan_g565.t1">
    <property type="protein sequence ID" value="Pan_g565.t1"/>
    <property type="gene ID" value="Pan_g565"/>
</dbReference>
<accession>A0A7E4W3F4</accession>
<reference evidence="1" key="1">
    <citation type="journal article" date="2013" name="Genetics">
        <title>The draft genome and transcriptome of Panagrellus redivivus are shaped by the harsh demands of a free-living lifestyle.</title>
        <authorList>
            <person name="Srinivasan J."/>
            <person name="Dillman A.R."/>
            <person name="Macchietto M.G."/>
            <person name="Heikkinen L."/>
            <person name="Lakso M."/>
            <person name="Fracchia K.M."/>
            <person name="Antoshechkin I."/>
            <person name="Mortazavi A."/>
            <person name="Wong G."/>
            <person name="Sternberg P.W."/>
        </authorList>
    </citation>
    <scope>NUCLEOTIDE SEQUENCE [LARGE SCALE GENOMIC DNA]</scope>
    <source>
        <strain evidence="1">MT8872</strain>
    </source>
</reference>
<evidence type="ECO:0000313" key="2">
    <source>
        <dbReference type="WBParaSite" id="Pan_g565.t1"/>
    </source>
</evidence>
<evidence type="ECO:0000313" key="1">
    <source>
        <dbReference type="Proteomes" id="UP000492821"/>
    </source>
</evidence>
<reference evidence="2" key="2">
    <citation type="submission" date="2020-10" db="UniProtKB">
        <authorList>
            <consortium name="WormBaseParasite"/>
        </authorList>
    </citation>
    <scope>IDENTIFICATION</scope>
</reference>
<keyword evidence="1" id="KW-1185">Reference proteome</keyword>
<proteinExistence type="predicted"/>
<name>A0A7E4W3F4_PANRE</name>
<dbReference type="Proteomes" id="UP000492821">
    <property type="component" value="Unassembled WGS sequence"/>
</dbReference>